<evidence type="ECO:0000313" key="1">
    <source>
        <dbReference type="EMBL" id="KOB72529.1"/>
    </source>
</evidence>
<name>A0A0L7LAV0_OPEBR</name>
<dbReference type="AlphaFoldDB" id="A0A0L7LAV0"/>
<reference evidence="1 2" key="1">
    <citation type="journal article" date="2015" name="Genome Biol. Evol.">
        <title>The genome of winter moth (Operophtera brumata) provides a genomic perspective on sexual dimorphism and phenology.</title>
        <authorList>
            <person name="Derks M.F."/>
            <person name="Smit S."/>
            <person name="Salis L."/>
            <person name="Schijlen E."/>
            <person name="Bossers A."/>
            <person name="Mateman C."/>
            <person name="Pijl A.S."/>
            <person name="de Ridder D."/>
            <person name="Groenen M.A."/>
            <person name="Visser M.E."/>
            <person name="Megens H.J."/>
        </authorList>
    </citation>
    <scope>NUCLEOTIDE SEQUENCE [LARGE SCALE GENOMIC DNA]</scope>
    <source>
        <strain evidence="1">WM2013NL</strain>
        <tissue evidence="1">Head and thorax</tissue>
    </source>
</reference>
<dbReference type="EMBL" id="JTDY01001927">
    <property type="protein sequence ID" value="KOB72529.1"/>
    <property type="molecule type" value="Genomic_DNA"/>
</dbReference>
<evidence type="ECO:0008006" key="3">
    <source>
        <dbReference type="Google" id="ProtNLM"/>
    </source>
</evidence>
<gene>
    <name evidence="1" type="ORF">OBRU01_12168</name>
</gene>
<sequence>MSQDVDDQFHYFFNRDDLFILDRGFRDVIYDLRAMNYRALMPMTKIAGATQLTTQLANQSRRVTLCRWVVETVNVRLKNQFRQLRSTFNNRAASHLFDEVKIAGALLNAFGKSLTDHPLVGSIITKINETPSHNYLGDYVIRSNINRIRADFFPDLT</sequence>
<organism evidence="1 2">
    <name type="scientific">Operophtera brumata</name>
    <name type="common">Winter moth</name>
    <name type="synonym">Phalaena brumata</name>
    <dbReference type="NCBI Taxonomy" id="104452"/>
    <lineage>
        <taxon>Eukaryota</taxon>
        <taxon>Metazoa</taxon>
        <taxon>Ecdysozoa</taxon>
        <taxon>Arthropoda</taxon>
        <taxon>Hexapoda</taxon>
        <taxon>Insecta</taxon>
        <taxon>Pterygota</taxon>
        <taxon>Neoptera</taxon>
        <taxon>Endopterygota</taxon>
        <taxon>Lepidoptera</taxon>
        <taxon>Glossata</taxon>
        <taxon>Ditrysia</taxon>
        <taxon>Geometroidea</taxon>
        <taxon>Geometridae</taxon>
        <taxon>Larentiinae</taxon>
        <taxon>Operophtera</taxon>
    </lineage>
</organism>
<protein>
    <recommendedName>
        <fullName evidence="3">DDE Tnp4 domain-containing protein</fullName>
    </recommendedName>
</protein>
<dbReference type="Proteomes" id="UP000037510">
    <property type="component" value="Unassembled WGS sequence"/>
</dbReference>
<proteinExistence type="predicted"/>
<comment type="caution">
    <text evidence="1">The sequence shown here is derived from an EMBL/GenBank/DDBJ whole genome shotgun (WGS) entry which is preliminary data.</text>
</comment>
<keyword evidence="2" id="KW-1185">Reference proteome</keyword>
<accession>A0A0L7LAV0</accession>
<evidence type="ECO:0000313" key="2">
    <source>
        <dbReference type="Proteomes" id="UP000037510"/>
    </source>
</evidence>